<dbReference type="AlphaFoldDB" id="R7T146"/>
<evidence type="ECO:0000256" key="1">
    <source>
        <dbReference type="SAM" id="MobiDB-lite"/>
    </source>
</evidence>
<feature type="region of interest" description="Disordered" evidence="1">
    <location>
        <begin position="556"/>
        <end position="594"/>
    </location>
</feature>
<organism evidence="2 3">
    <name type="scientific">Dichomitus squalens (strain LYAD-421)</name>
    <name type="common">Western red white-rot fungus</name>
    <dbReference type="NCBI Taxonomy" id="732165"/>
    <lineage>
        <taxon>Eukaryota</taxon>
        <taxon>Fungi</taxon>
        <taxon>Dikarya</taxon>
        <taxon>Basidiomycota</taxon>
        <taxon>Agaricomycotina</taxon>
        <taxon>Agaricomycetes</taxon>
        <taxon>Polyporales</taxon>
        <taxon>Polyporaceae</taxon>
        <taxon>Dichomitus</taxon>
    </lineage>
</organism>
<gene>
    <name evidence="2" type="ORF">DICSQDRAFT_180334</name>
</gene>
<feature type="compositionally biased region" description="Acidic residues" evidence="1">
    <location>
        <begin position="578"/>
        <end position="594"/>
    </location>
</feature>
<dbReference type="GeneID" id="18840855"/>
<dbReference type="KEGG" id="dsq:DICSQDRAFT_180334"/>
<proteinExistence type="predicted"/>
<accession>R7T146</accession>
<sequence>MAQIAPFAFEADEKVCKLYVEQLQDVVNGGDYMPMETTFSEEDDPNIFDHVYSSLIPYQHYLDFFDDGPKPQVYWIWVTSTCRYWRDLICGTPKLWCDIHVYRRPDWLKLCLPRAATQPSAGLVKLHFHCPDFPLFELNILFHRQYATSLQTITFGAHPVWTTFFRKLLSTTLPNLTTLDAYPHLTSFSAFLDINTTPDLALSADNAPRLDVLRLSLLGPPTSVDLFSRLRILELSEASWRIPFNTLLDILAACSSLERLRLDRVLADVTDIPRPGEGLRRPVITLPRLHTLVVTSPHTFRTYTQVLSHLGLPAVTVLRIASIFEGVVENGLSLLPETFSALLPPSSASRIRSLATIDTVEYIAYRDIYSLFGRTRFSSRNILQLSFDRSEANEHIPRDEPGWQGATKTGLRDLVRLVPANNLSNIQLHVDFTALDRGDLEVAIRTFPRLASLSLTGTGDVGRAWKILTPTDEEAEMLCPGLAAVTISDGVDGDGFYASEEFFDVLLRSLEARMARGARLRLLQLCLHHWTEDEYDTLQGKYLARLKKLVVGRVEYEHVESSDEDSGDGESNERMGESDDEDDEEDEDEVDEDD</sequence>
<dbReference type="HOGENOM" id="CLU_459283_0_0_1"/>
<dbReference type="Gene3D" id="3.80.10.10">
    <property type="entry name" value="Ribonuclease Inhibitor"/>
    <property type="match status" value="1"/>
</dbReference>
<evidence type="ECO:0000313" key="3">
    <source>
        <dbReference type="Proteomes" id="UP000053319"/>
    </source>
</evidence>
<protein>
    <recommendedName>
        <fullName evidence="4">F-box domain-containing protein</fullName>
    </recommendedName>
</protein>
<name>R7T146_DICSQ</name>
<reference evidence="2 3" key="1">
    <citation type="journal article" date="2012" name="Science">
        <title>The Paleozoic origin of enzymatic lignin decomposition reconstructed from 31 fungal genomes.</title>
        <authorList>
            <person name="Floudas D."/>
            <person name="Binder M."/>
            <person name="Riley R."/>
            <person name="Barry K."/>
            <person name="Blanchette R.A."/>
            <person name="Henrissat B."/>
            <person name="Martinez A.T."/>
            <person name="Otillar R."/>
            <person name="Spatafora J.W."/>
            <person name="Yadav J.S."/>
            <person name="Aerts A."/>
            <person name="Benoit I."/>
            <person name="Boyd A."/>
            <person name="Carlson A."/>
            <person name="Copeland A."/>
            <person name="Coutinho P.M."/>
            <person name="de Vries R.P."/>
            <person name="Ferreira P."/>
            <person name="Findley K."/>
            <person name="Foster B."/>
            <person name="Gaskell J."/>
            <person name="Glotzer D."/>
            <person name="Gorecki P."/>
            <person name="Heitman J."/>
            <person name="Hesse C."/>
            <person name="Hori C."/>
            <person name="Igarashi K."/>
            <person name="Jurgens J.A."/>
            <person name="Kallen N."/>
            <person name="Kersten P."/>
            <person name="Kohler A."/>
            <person name="Kuees U."/>
            <person name="Kumar T.K.A."/>
            <person name="Kuo A."/>
            <person name="LaButti K."/>
            <person name="Larrondo L.F."/>
            <person name="Lindquist E."/>
            <person name="Ling A."/>
            <person name="Lombard V."/>
            <person name="Lucas S."/>
            <person name="Lundell T."/>
            <person name="Martin R."/>
            <person name="McLaughlin D.J."/>
            <person name="Morgenstern I."/>
            <person name="Morin E."/>
            <person name="Murat C."/>
            <person name="Nagy L.G."/>
            <person name="Nolan M."/>
            <person name="Ohm R.A."/>
            <person name="Patyshakuliyeva A."/>
            <person name="Rokas A."/>
            <person name="Ruiz-Duenas F.J."/>
            <person name="Sabat G."/>
            <person name="Salamov A."/>
            <person name="Samejima M."/>
            <person name="Schmutz J."/>
            <person name="Slot J.C."/>
            <person name="St John F."/>
            <person name="Stenlid J."/>
            <person name="Sun H."/>
            <person name="Sun S."/>
            <person name="Syed K."/>
            <person name="Tsang A."/>
            <person name="Wiebenga A."/>
            <person name="Young D."/>
            <person name="Pisabarro A."/>
            <person name="Eastwood D.C."/>
            <person name="Martin F."/>
            <person name="Cullen D."/>
            <person name="Grigoriev I.V."/>
            <person name="Hibbett D.S."/>
        </authorList>
    </citation>
    <scope>NUCLEOTIDE SEQUENCE [LARGE SCALE GENOMIC DNA]</scope>
    <source>
        <strain evidence="2 3">LYAD-421 SS1</strain>
    </source>
</reference>
<dbReference type="RefSeq" id="XP_007365233.1">
    <property type="nucleotide sequence ID" value="XM_007365171.1"/>
</dbReference>
<evidence type="ECO:0000313" key="2">
    <source>
        <dbReference type="EMBL" id="EJF61978.1"/>
    </source>
</evidence>
<dbReference type="Proteomes" id="UP000053319">
    <property type="component" value="Unassembled WGS sequence"/>
</dbReference>
<dbReference type="InterPro" id="IPR032675">
    <property type="entry name" value="LRR_dom_sf"/>
</dbReference>
<evidence type="ECO:0008006" key="4">
    <source>
        <dbReference type="Google" id="ProtNLM"/>
    </source>
</evidence>
<dbReference type="OMA" id="ANEHIPR"/>
<dbReference type="EMBL" id="JH719407">
    <property type="protein sequence ID" value="EJF61978.1"/>
    <property type="molecule type" value="Genomic_DNA"/>
</dbReference>